<dbReference type="EMBL" id="KQ086053">
    <property type="protein sequence ID" value="KLO09506.1"/>
    <property type="molecule type" value="Genomic_DNA"/>
</dbReference>
<dbReference type="OrthoDB" id="2927828at2759"/>
<evidence type="ECO:0008006" key="3">
    <source>
        <dbReference type="Google" id="ProtNLM"/>
    </source>
</evidence>
<accession>A0A0H2RXM7</accession>
<dbReference type="SUPFAM" id="SSF52047">
    <property type="entry name" value="RNI-like"/>
    <property type="match status" value="1"/>
</dbReference>
<sequence>MTTKSSADACFAIPEIIQRVAACIDKWDKRTLTYLSRTNRCAYVSLEEERTRNISCRVENASLLAKYMDQRILQGDTLLCRSLEIIGRRGFHSDSREVDAHSSLASILNHLGENQRLEAFAYRASDQSQDFVCVPSQIWNALGASSGTLKSLHIMSHPCNWISLHAIHFTELRSLQLAINFTSSPSECRNNINSPADVFLKNHMSRWLRGMQHLTNLVLLLSKAVTANVRNLLLPELTAIDISSRNSPVGLALFIERHPKLLHVHFCFERPSPVPDGGFRAQDLPNLRALKLRVGSVERSIFDAFFTTPDRFPNNSAEIRAHHPQLEHLSVSDFYGLTNFHYRIHPFERQLRRLDLQVQSSENGQLPDGDLSIPLKPFTKLVELSITLGGLHPRAEFGSRRAIEKAVAELRNLLRVLRNCTLLKALHFCNPSTQPLSNVELKNLRPLPPSLQYISWGNGFQTTTFHIIHDATSQSAHAEICEVPPTPRDMVYDWTAENTIQHVFDL</sequence>
<dbReference type="Proteomes" id="UP000053477">
    <property type="component" value="Unassembled WGS sequence"/>
</dbReference>
<reference evidence="1 2" key="1">
    <citation type="submission" date="2015-04" db="EMBL/GenBank/DDBJ databases">
        <title>Complete genome sequence of Schizopora paradoxa KUC8140, a cosmopolitan wood degrader in East Asia.</title>
        <authorList>
            <consortium name="DOE Joint Genome Institute"/>
            <person name="Min B."/>
            <person name="Park H."/>
            <person name="Jang Y."/>
            <person name="Kim J.-J."/>
            <person name="Kim K.H."/>
            <person name="Pangilinan J."/>
            <person name="Lipzen A."/>
            <person name="Riley R."/>
            <person name="Grigoriev I.V."/>
            <person name="Spatafora J.W."/>
            <person name="Choi I.-G."/>
        </authorList>
    </citation>
    <scope>NUCLEOTIDE SEQUENCE [LARGE SCALE GENOMIC DNA]</scope>
    <source>
        <strain evidence="1 2">KUC8140</strain>
    </source>
</reference>
<keyword evidence="2" id="KW-1185">Reference proteome</keyword>
<proteinExistence type="predicted"/>
<evidence type="ECO:0000313" key="1">
    <source>
        <dbReference type="EMBL" id="KLO09506.1"/>
    </source>
</evidence>
<evidence type="ECO:0000313" key="2">
    <source>
        <dbReference type="Proteomes" id="UP000053477"/>
    </source>
</evidence>
<protein>
    <recommendedName>
        <fullName evidence="3">F-box domain-containing protein</fullName>
    </recommendedName>
</protein>
<organism evidence="1 2">
    <name type="scientific">Schizopora paradoxa</name>
    <dbReference type="NCBI Taxonomy" id="27342"/>
    <lineage>
        <taxon>Eukaryota</taxon>
        <taxon>Fungi</taxon>
        <taxon>Dikarya</taxon>
        <taxon>Basidiomycota</taxon>
        <taxon>Agaricomycotina</taxon>
        <taxon>Agaricomycetes</taxon>
        <taxon>Hymenochaetales</taxon>
        <taxon>Schizoporaceae</taxon>
        <taxon>Schizopora</taxon>
    </lineage>
</organism>
<dbReference type="AlphaFoldDB" id="A0A0H2RXM7"/>
<dbReference type="InParanoid" id="A0A0H2RXM7"/>
<gene>
    <name evidence="1" type="ORF">SCHPADRAFT_931093</name>
</gene>
<name>A0A0H2RXM7_9AGAM</name>